<evidence type="ECO:0000256" key="1">
    <source>
        <dbReference type="SAM" id="MobiDB-lite"/>
    </source>
</evidence>
<proteinExistence type="predicted"/>
<comment type="caution">
    <text evidence="2">The sequence shown here is derived from an EMBL/GenBank/DDBJ whole genome shotgun (WGS) entry which is preliminary data.</text>
</comment>
<dbReference type="PATRIC" id="fig|1121939.11.peg.4042"/>
<dbReference type="eggNOG" id="ENOG5032U3U">
    <property type="taxonomic scope" value="Bacteria"/>
</dbReference>
<name>S2L760_LITA3</name>
<protein>
    <recommendedName>
        <fullName evidence="4">Cobyrinic acid a,c-diamide synthase</fullName>
    </recommendedName>
</protein>
<dbReference type="AlphaFoldDB" id="S2L760"/>
<reference evidence="2 3" key="1">
    <citation type="journal article" date="2013" name="Genome Announc.">
        <title>Draft genome sequence of the moderately halophilic gammaproteobacterium Halomonas anticariensis FP35.</title>
        <authorList>
            <person name="Tahrioui A."/>
            <person name="Quesada E."/>
            <person name="Llamas I."/>
        </authorList>
    </citation>
    <scope>NUCLEOTIDE SEQUENCE [LARGE SCALE GENOMIC DNA]</scope>
    <source>
        <strain evidence="3">DSM 16096 / CECT 5854 / LMG 22089 / FP35</strain>
    </source>
</reference>
<evidence type="ECO:0000313" key="3">
    <source>
        <dbReference type="Proteomes" id="UP000014463"/>
    </source>
</evidence>
<sequence length="144" mass="15020">MTSRSPNAHHASDAKSGNQSKHGAGAMGNVGGCFAGAWGGGVLLTIPISGTSCGSRGGVMPNLIPVAARGSRGMQRVIEFAVAHGWQVSRTSGGHLRLYKPGCGVIFAPFTASDRRAQRNALARLRRAQRQAKATKARQITGRD</sequence>
<dbReference type="STRING" id="1121939.L861_06385"/>
<dbReference type="EMBL" id="ASTJ01000040">
    <property type="protein sequence ID" value="EPC00561.1"/>
    <property type="molecule type" value="Genomic_DNA"/>
</dbReference>
<evidence type="ECO:0000313" key="2">
    <source>
        <dbReference type="EMBL" id="EPC00561.1"/>
    </source>
</evidence>
<dbReference type="Proteomes" id="UP000014463">
    <property type="component" value="Unassembled WGS sequence"/>
</dbReference>
<evidence type="ECO:0008006" key="4">
    <source>
        <dbReference type="Google" id="ProtNLM"/>
    </source>
</evidence>
<feature type="region of interest" description="Disordered" evidence="1">
    <location>
        <begin position="1"/>
        <end position="23"/>
    </location>
</feature>
<keyword evidence="3" id="KW-1185">Reference proteome</keyword>
<gene>
    <name evidence="2" type="ORF">L861_06385</name>
</gene>
<organism evidence="2 3">
    <name type="scientific">Litchfieldella anticariensis (strain DSM 16096 / CECT 5854 / CIP 108499 / LMG 22089 / FP35)</name>
    <name type="common">Halomonas anticariensis</name>
    <dbReference type="NCBI Taxonomy" id="1121939"/>
    <lineage>
        <taxon>Bacteria</taxon>
        <taxon>Pseudomonadati</taxon>
        <taxon>Pseudomonadota</taxon>
        <taxon>Gammaproteobacteria</taxon>
        <taxon>Oceanospirillales</taxon>
        <taxon>Halomonadaceae</taxon>
        <taxon>Litchfieldella</taxon>
    </lineage>
</organism>
<accession>S2L760</accession>